<evidence type="ECO:0008006" key="3">
    <source>
        <dbReference type="Google" id="ProtNLM"/>
    </source>
</evidence>
<accession>A0A5K7YSQ5</accession>
<dbReference type="Pfam" id="PF09709">
    <property type="entry name" value="Cas_Csd1"/>
    <property type="match status" value="1"/>
</dbReference>
<proteinExistence type="predicted"/>
<dbReference type="OrthoDB" id="5389988at2"/>
<dbReference type="AlphaFoldDB" id="A0A5K7YSQ5"/>
<evidence type="ECO:0000313" key="1">
    <source>
        <dbReference type="EMBL" id="BBO67677.1"/>
    </source>
</evidence>
<reference evidence="1 2" key="1">
    <citation type="submission" date="2019-11" db="EMBL/GenBank/DDBJ databases">
        <title>Comparative genomics of hydrocarbon-degrading Desulfosarcina strains.</title>
        <authorList>
            <person name="Watanabe M."/>
            <person name="Kojima H."/>
            <person name="Fukui M."/>
        </authorList>
    </citation>
    <scope>NUCLEOTIDE SEQUENCE [LARGE SCALE GENOMIC DNA]</scope>
    <source>
        <strain evidence="1 2">PL12</strain>
    </source>
</reference>
<protein>
    <recommendedName>
        <fullName evidence="3">Type I-C CRISPR-associated protein Cas8c/Csd1</fullName>
    </recommendedName>
</protein>
<dbReference type="KEGG" id="dalk:DSCA_16070"/>
<keyword evidence="2" id="KW-1185">Reference proteome</keyword>
<gene>
    <name evidence="1" type="ORF">DSCA_16070</name>
</gene>
<dbReference type="EMBL" id="AP021874">
    <property type="protein sequence ID" value="BBO67677.1"/>
    <property type="molecule type" value="Genomic_DNA"/>
</dbReference>
<dbReference type="NCBIfam" id="TIGR01863">
    <property type="entry name" value="cas_Csd1"/>
    <property type="match status" value="1"/>
</dbReference>
<dbReference type="InterPro" id="IPR010144">
    <property type="entry name" value="CRISPR-assoc_prot_Csd1-typ"/>
</dbReference>
<evidence type="ECO:0000313" key="2">
    <source>
        <dbReference type="Proteomes" id="UP000427906"/>
    </source>
</evidence>
<dbReference type="Proteomes" id="UP000427906">
    <property type="component" value="Chromosome"/>
</dbReference>
<dbReference type="RefSeq" id="WP_155315910.1">
    <property type="nucleotide sequence ID" value="NZ_AP021874.1"/>
</dbReference>
<name>A0A5K7YSQ5_9BACT</name>
<organism evidence="1 2">
    <name type="scientific">Desulfosarcina alkanivorans</name>
    <dbReference type="NCBI Taxonomy" id="571177"/>
    <lineage>
        <taxon>Bacteria</taxon>
        <taxon>Pseudomonadati</taxon>
        <taxon>Thermodesulfobacteriota</taxon>
        <taxon>Desulfobacteria</taxon>
        <taxon>Desulfobacterales</taxon>
        <taxon>Desulfosarcinaceae</taxon>
        <taxon>Desulfosarcina</taxon>
    </lineage>
</organism>
<sequence length="670" mass="76479">MGFWQHLAVSYDKNADALKKTYPLSTTSISNNNDIIAVILIDGDGNFVGYDKIEKKKKPTRKDPGNPLVNITIPTSEESLKRTSTSIIPYPMFDQYGYFKGLPGKYPRNLSVLSNHLNFIQDHEKKIKKSKKSSTYYKLWKNYKNRVEKLKRSWEKLETYLEQLESFAKSSFATEQVKAIYKYISKRKVATDLKDMKLKDNVNVVFQVEIPGNQQTKVWEEDTFFSAWHQYYFSVKNSLKSLDYITGKKEPAATFHPKKISSVSANAKLISGNDKTNYTFRGKFSEPSEAVSIGYNASQKAHQFLRYLINDRGCGCGEQVILSFTIGSMEKLLAPPIEDESILAVLKGSSVKTESDIQIDLRAETGFDYADALRSSLGGFGHSQALKQHAKTAVIALDAVSDKSGRLSITFYRELDRNEYLERVADWHSSIKWHQKFWEKVDEKYVPYIGAPSVDKIIEAVYGKPRGGKDESYTKIKKAARERLLRCVFDGAFLPKDYVVAAIRRAANPLAIKRNGKFDRNGYEQIASTVCALVRKDFKQRNEEDYKLSIELDRTGRDYLYGRLLGAADKLEEYALYKKDNPRVVTAAIRHMQAFVQRPFRTWQTIHGCLNPYIQTVKGGFAFNEIQAVMNQFTTGDYEKDTPLNGSYLIGYYHERAYIDSLVKAAAEKK</sequence>